<dbReference type="EMBL" id="UGJE01000002">
    <property type="protein sequence ID" value="STQ86844.1"/>
    <property type="molecule type" value="Genomic_DNA"/>
</dbReference>
<reference evidence="1 2" key="1">
    <citation type="submission" date="2018-06" db="EMBL/GenBank/DDBJ databases">
        <authorList>
            <consortium name="Pathogen Informatics"/>
            <person name="Doyle S."/>
        </authorList>
    </citation>
    <scope>NUCLEOTIDE SEQUENCE [LARGE SCALE GENOMIC DNA]</scope>
    <source>
        <strain evidence="1 2">NCTC12714</strain>
    </source>
</reference>
<evidence type="ECO:0000313" key="1">
    <source>
        <dbReference type="EMBL" id="STQ86844.1"/>
    </source>
</evidence>
<dbReference type="PANTHER" id="PTHR35149:SF1">
    <property type="entry name" value="DUF5655 DOMAIN-CONTAINING PROTEIN"/>
    <property type="match status" value="1"/>
</dbReference>
<evidence type="ECO:0000313" key="2">
    <source>
        <dbReference type="Proteomes" id="UP000255139"/>
    </source>
</evidence>
<dbReference type="AlphaFoldDB" id="A0A377PWM7"/>
<dbReference type="PANTHER" id="PTHR35149">
    <property type="entry name" value="SLL5132 PROTEIN"/>
    <property type="match status" value="1"/>
</dbReference>
<organism evidence="1 2">
    <name type="scientific">Helicobacter muridarum</name>
    <dbReference type="NCBI Taxonomy" id="216"/>
    <lineage>
        <taxon>Bacteria</taxon>
        <taxon>Pseudomonadati</taxon>
        <taxon>Campylobacterota</taxon>
        <taxon>Epsilonproteobacteria</taxon>
        <taxon>Campylobacterales</taxon>
        <taxon>Helicobacteraceae</taxon>
        <taxon>Helicobacter</taxon>
    </lineage>
</organism>
<sequence>MNACIVLPIECDGEENALRIFNTLNNRGISLSVSDIFKGLIFASKKNEQERKEFATQWKKLEEKITNSQYLNKENIGFLFTQYEHIIRALNNQRDTVIPSTLDFFTKKDKANSKNKKANFAANEDLLKKNQTFAFIQELAEFWCNPKDYFSLQAQKYFDILNTYQNKLWQMVVSMCFYEYKPKKNNGYEMNIFDSVFPQLVSYCALGLIYSKGGTSGLFWGFMNANILIHERQ</sequence>
<proteinExistence type="predicted"/>
<keyword evidence="2" id="KW-1185">Reference proteome</keyword>
<gene>
    <name evidence="1" type="ORF">NCTC12714_01655</name>
</gene>
<dbReference type="RefSeq" id="WP_233708845.1">
    <property type="nucleotide sequence ID" value="NZ_FZML01000016.1"/>
</dbReference>
<accession>A0A377PWM7</accession>
<dbReference type="Proteomes" id="UP000255139">
    <property type="component" value="Unassembled WGS sequence"/>
</dbReference>
<protein>
    <submittedName>
        <fullName evidence="1">Uncharacterized protein</fullName>
    </submittedName>
</protein>
<name>A0A377PWM7_9HELI</name>